<feature type="compositionally biased region" description="Acidic residues" evidence="1">
    <location>
        <begin position="201"/>
        <end position="214"/>
    </location>
</feature>
<proteinExistence type="predicted"/>
<dbReference type="AlphaFoldDB" id="A0A9W3D903"/>
<dbReference type="InterPro" id="IPR024768">
    <property type="entry name" value="Marf1"/>
</dbReference>
<dbReference type="PANTHER" id="PTHR14379">
    <property type="entry name" value="LIMKAIN B LKAP"/>
    <property type="match status" value="1"/>
</dbReference>
<dbReference type="GeneID" id="130508645"/>
<organism evidence="2 3">
    <name type="scientific">Raphanus sativus</name>
    <name type="common">Radish</name>
    <name type="synonym">Raphanus raphanistrum var. sativus</name>
    <dbReference type="NCBI Taxonomy" id="3726"/>
    <lineage>
        <taxon>Eukaryota</taxon>
        <taxon>Viridiplantae</taxon>
        <taxon>Streptophyta</taxon>
        <taxon>Embryophyta</taxon>
        <taxon>Tracheophyta</taxon>
        <taxon>Spermatophyta</taxon>
        <taxon>Magnoliopsida</taxon>
        <taxon>eudicotyledons</taxon>
        <taxon>Gunneridae</taxon>
        <taxon>Pentapetalae</taxon>
        <taxon>rosids</taxon>
        <taxon>malvids</taxon>
        <taxon>Brassicales</taxon>
        <taxon>Brassicaceae</taxon>
        <taxon>Brassiceae</taxon>
        <taxon>Raphanus</taxon>
    </lineage>
</organism>
<reference evidence="3" key="2">
    <citation type="submission" date="2025-08" db="UniProtKB">
        <authorList>
            <consortium name="RefSeq"/>
        </authorList>
    </citation>
    <scope>IDENTIFICATION</scope>
    <source>
        <tissue evidence="3">Leaf</tissue>
    </source>
</reference>
<dbReference type="KEGG" id="rsz:130508645"/>
<dbReference type="GO" id="GO:0005777">
    <property type="term" value="C:peroxisome"/>
    <property type="evidence" value="ECO:0007669"/>
    <property type="project" value="InterPro"/>
</dbReference>
<evidence type="ECO:0000256" key="1">
    <source>
        <dbReference type="SAM" id="MobiDB-lite"/>
    </source>
</evidence>
<dbReference type="OrthoDB" id="1105378at2759"/>
<dbReference type="Proteomes" id="UP000504610">
    <property type="component" value="Chromosome 2"/>
</dbReference>
<dbReference type="GO" id="GO:0010468">
    <property type="term" value="P:regulation of gene expression"/>
    <property type="evidence" value="ECO:0007669"/>
    <property type="project" value="InterPro"/>
</dbReference>
<reference evidence="2" key="1">
    <citation type="journal article" date="2019" name="Database">
        <title>The radish genome database (RadishGD): an integrated information resource for radish genomics.</title>
        <authorList>
            <person name="Yu H.J."/>
            <person name="Baek S."/>
            <person name="Lee Y.J."/>
            <person name="Cho A."/>
            <person name="Mun J.H."/>
        </authorList>
    </citation>
    <scope>NUCLEOTIDE SEQUENCE [LARGE SCALE GENOMIC DNA]</scope>
    <source>
        <strain evidence="2">cv. WK10039</strain>
    </source>
</reference>
<keyword evidence="2" id="KW-1185">Reference proteome</keyword>
<feature type="region of interest" description="Disordered" evidence="1">
    <location>
        <begin position="198"/>
        <end position="256"/>
    </location>
</feature>
<sequence>MYERDTYFENSYVEIKEDVSKTVDSLRIPTVKGVRTAIFWDAVDCPFPPSSTPDQIYHSISSFLMEREFSDKITIWAYLDDDDKRGSWGGDKTWASRIYFLPVPAASRRIRMLNDITLWKWDSPRLKRRCEASLILVSDQFKEDDVYYRDMLQRMGNRGYFVVLVTPTLDINKPESPEWPGLLIDEGPYVFDKVVTQHESAEEDLTPTEEELPMDYDPFGDQASSDSSENEEGRQFWKPPTDEEVSKLIPSPEEPPLYRWIPILSCTN</sequence>
<evidence type="ECO:0000313" key="3">
    <source>
        <dbReference type="RefSeq" id="XP_056860227.1"/>
    </source>
</evidence>
<accession>A0A9W3D903</accession>
<dbReference type="PANTHER" id="PTHR14379:SF27">
    <property type="entry name" value="NYN DOMAIN-CONTAINING PROTEIN"/>
    <property type="match status" value="1"/>
</dbReference>
<evidence type="ECO:0000313" key="2">
    <source>
        <dbReference type="Proteomes" id="UP000504610"/>
    </source>
</evidence>
<name>A0A9W3D903_RAPSA</name>
<gene>
    <name evidence="3" type="primary">LOC130508645</name>
</gene>
<dbReference type="RefSeq" id="XP_056860227.1">
    <property type="nucleotide sequence ID" value="XM_057004247.1"/>
</dbReference>
<feature type="compositionally biased region" description="Basic and acidic residues" evidence="1">
    <location>
        <begin position="231"/>
        <end position="246"/>
    </location>
</feature>
<protein>
    <submittedName>
        <fullName evidence="3">Uncharacterized protein LOC130508645</fullName>
    </submittedName>
</protein>